<evidence type="ECO:0000313" key="2">
    <source>
        <dbReference type="EMBL" id="TYZ14531.1"/>
    </source>
</evidence>
<dbReference type="Pfam" id="PF13430">
    <property type="entry name" value="DUF4112"/>
    <property type="match status" value="1"/>
</dbReference>
<reference evidence="2 3" key="1">
    <citation type="submission" date="2019-08" db="EMBL/GenBank/DDBJ databases">
        <authorList>
            <person name="Seo M.-J."/>
        </authorList>
    </citation>
    <scope>NUCLEOTIDE SEQUENCE [LARGE SCALE GENOMIC DNA]</scope>
    <source>
        <strain evidence="2 3">KIGAM108</strain>
    </source>
</reference>
<dbReference type="EMBL" id="VTHL01000001">
    <property type="protein sequence ID" value="TYZ14531.1"/>
    <property type="molecule type" value="Genomic_DNA"/>
</dbReference>
<dbReference type="InterPro" id="IPR025187">
    <property type="entry name" value="DUF4112"/>
</dbReference>
<proteinExistence type="predicted"/>
<gene>
    <name evidence="2" type="ORF">FY528_02045</name>
</gene>
<accession>A0A5D6VEP2</accession>
<keyword evidence="3" id="KW-1185">Reference proteome</keyword>
<dbReference type="RefSeq" id="WP_149069313.1">
    <property type="nucleotide sequence ID" value="NZ_VTHL01000001.1"/>
</dbReference>
<organism evidence="2 3">
    <name type="scientific">Hymenobacter lutimineralis</name>
    <dbReference type="NCBI Taxonomy" id="2606448"/>
    <lineage>
        <taxon>Bacteria</taxon>
        <taxon>Pseudomonadati</taxon>
        <taxon>Bacteroidota</taxon>
        <taxon>Cytophagia</taxon>
        <taxon>Cytophagales</taxon>
        <taxon>Hymenobacteraceae</taxon>
        <taxon>Hymenobacter</taxon>
    </lineage>
</organism>
<keyword evidence="1" id="KW-0812">Transmembrane</keyword>
<evidence type="ECO:0000256" key="1">
    <source>
        <dbReference type="SAM" id="Phobius"/>
    </source>
</evidence>
<feature type="transmembrane region" description="Helical" evidence="1">
    <location>
        <begin position="134"/>
        <end position="161"/>
    </location>
</feature>
<keyword evidence="1" id="KW-0472">Membrane</keyword>
<feature type="transmembrane region" description="Helical" evidence="1">
    <location>
        <begin position="48"/>
        <end position="72"/>
    </location>
</feature>
<dbReference type="Proteomes" id="UP000322791">
    <property type="component" value="Unassembled WGS sequence"/>
</dbReference>
<feature type="transmembrane region" description="Helical" evidence="1">
    <location>
        <begin position="84"/>
        <end position="104"/>
    </location>
</feature>
<protein>
    <submittedName>
        <fullName evidence="2">DUF4112 domain-containing protein</fullName>
    </submittedName>
</protein>
<sequence>MASSPVSPASPTSFDQDERLRWVSHISRLMDSQFRVPGTTWRFGLDPIMGLIPVVGNLPSMAISGVLIMTMFRHGASGSLIIRMVINVILDSLIGSIPILGNIFDFAYKANDRNVQLLRRHYQEGRYQGSGKGLMAVVAIVLLLGFGLLLWGTWTLASWLWHYAELHSNW</sequence>
<evidence type="ECO:0000313" key="3">
    <source>
        <dbReference type="Proteomes" id="UP000322791"/>
    </source>
</evidence>
<comment type="caution">
    <text evidence="2">The sequence shown here is derived from an EMBL/GenBank/DDBJ whole genome shotgun (WGS) entry which is preliminary data.</text>
</comment>
<keyword evidence="1" id="KW-1133">Transmembrane helix</keyword>
<dbReference type="PANTHER" id="PTHR35519">
    <property type="entry name" value="MEMBRANE PROTEINS"/>
    <property type="match status" value="1"/>
</dbReference>
<dbReference type="PANTHER" id="PTHR35519:SF2">
    <property type="entry name" value="PH DOMAIN PROTEIN"/>
    <property type="match status" value="1"/>
</dbReference>
<name>A0A5D6VEP2_9BACT</name>
<dbReference type="AlphaFoldDB" id="A0A5D6VEP2"/>